<feature type="domain" description="HMG box" evidence="2">
    <location>
        <begin position="231"/>
        <end position="286"/>
    </location>
</feature>
<evidence type="ECO:0000256" key="1">
    <source>
        <dbReference type="PROSITE-ProRule" id="PRU00267"/>
    </source>
</evidence>
<evidence type="ECO:0000313" key="3">
    <source>
        <dbReference type="EnsemblMetazoa" id="SMAR006791-PA"/>
    </source>
</evidence>
<dbReference type="CDD" id="cd00084">
    <property type="entry name" value="HMG-box_SF"/>
    <property type="match status" value="2"/>
</dbReference>
<dbReference type="STRING" id="126957.T1IZV4"/>
<reference evidence="4" key="1">
    <citation type="submission" date="2011-05" db="EMBL/GenBank/DDBJ databases">
        <authorList>
            <person name="Richards S.R."/>
            <person name="Qu J."/>
            <person name="Jiang H."/>
            <person name="Jhangiani S.N."/>
            <person name="Agravi P."/>
            <person name="Goodspeed R."/>
            <person name="Gross S."/>
            <person name="Mandapat C."/>
            <person name="Jackson L."/>
            <person name="Mathew T."/>
            <person name="Pu L."/>
            <person name="Thornton R."/>
            <person name="Saada N."/>
            <person name="Wilczek-Boney K.B."/>
            <person name="Lee S."/>
            <person name="Kovar C."/>
            <person name="Wu Y."/>
            <person name="Scherer S.E."/>
            <person name="Worley K.C."/>
            <person name="Muzny D.M."/>
            <person name="Gibbs R."/>
        </authorList>
    </citation>
    <scope>NUCLEOTIDE SEQUENCE</scope>
    <source>
        <strain evidence="4">Brora</strain>
    </source>
</reference>
<evidence type="ECO:0000313" key="4">
    <source>
        <dbReference type="Proteomes" id="UP000014500"/>
    </source>
</evidence>
<dbReference type="PANTHER" id="PTHR46584">
    <property type="entry name" value="HMG DOMAIN-CONTAINING PROTEIN 4"/>
    <property type="match status" value="1"/>
</dbReference>
<sequence>MWQAMPLSEKKPWKQQANILMEEYQPEIILPRRKPHTMWSAVTKLTDMEVFKDSVDDGMSKTIFYLKSPIKPEEFLYFIHAETSSPINDQESNSPPEVILPHLMGTEMEQNDESDDLDSRSHDAEPSDMFEDIESMNETLKMEIEIEPNDEFDDKDSSNHDVVEREINIEMKRMSESLSGISRSGRVRKQTIKYEDFEMFESCAKNDTYSVLDHDYCIVQTSKPHTDSHSKGRPMTAYTLWCRDHRPRVVAENPDLDFSGISVRLGEIWQAIPLSEKSFGNNKRTY</sequence>
<dbReference type="EMBL" id="JH431727">
    <property type="status" value="NOT_ANNOTATED_CDS"/>
    <property type="molecule type" value="Genomic_DNA"/>
</dbReference>
<name>T1IZV4_STRMM</name>
<dbReference type="PROSITE" id="PS50118">
    <property type="entry name" value="HMG_BOX_2"/>
    <property type="match status" value="1"/>
</dbReference>
<dbReference type="PhylomeDB" id="T1IZV4"/>
<dbReference type="Pfam" id="PF00505">
    <property type="entry name" value="HMG_box"/>
    <property type="match status" value="1"/>
</dbReference>
<evidence type="ECO:0000259" key="2">
    <source>
        <dbReference type="PROSITE" id="PS50118"/>
    </source>
</evidence>
<keyword evidence="1" id="KW-0539">Nucleus</keyword>
<dbReference type="GO" id="GO:0005634">
    <property type="term" value="C:nucleus"/>
    <property type="evidence" value="ECO:0007669"/>
    <property type="project" value="UniProtKB-UniRule"/>
</dbReference>
<feature type="DNA-binding region" description="HMG box" evidence="1">
    <location>
        <begin position="231"/>
        <end position="286"/>
    </location>
</feature>
<dbReference type="Proteomes" id="UP000014500">
    <property type="component" value="Unassembled WGS sequence"/>
</dbReference>
<dbReference type="InterPro" id="IPR036910">
    <property type="entry name" value="HMG_box_dom_sf"/>
</dbReference>
<organism evidence="3 4">
    <name type="scientific">Strigamia maritima</name>
    <name type="common">European centipede</name>
    <name type="synonym">Geophilus maritimus</name>
    <dbReference type="NCBI Taxonomy" id="126957"/>
    <lineage>
        <taxon>Eukaryota</taxon>
        <taxon>Metazoa</taxon>
        <taxon>Ecdysozoa</taxon>
        <taxon>Arthropoda</taxon>
        <taxon>Myriapoda</taxon>
        <taxon>Chilopoda</taxon>
        <taxon>Pleurostigmophora</taxon>
        <taxon>Geophilomorpha</taxon>
        <taxon>Linotaeniidae</taxon>
        <taxon>Strigamia</taxon>
    </lineage>
</organism>
<proteinExistence type="predicted"/>
<dbReference type="Gene3D" id="1.10.30.10">
    <property type="entry name" value="High mobility group box domain"/>
    <property type="match status" value="1"/>
</dbReference>
<dbReference type="GO" id="GO:0003677">
    <property type="term" value="F:DNA binding"/>
    <property type="evidence" value="ECO:0007669"/>
    <property type="project" value="UniProtKB-UniRule"/>
</dbReference>
<reference evidence="3" key="2">
    <citation type="submission" date="2015-02" db="UniProtKB">
        <authorList>
            <consortium name="EnsemblMetazoa"/>
        </authorList>
    </citation>
    <scope>IDENTIFICATION</scope>
</reference>
<keyword evidence="4" id="KW-1185">Reference proteome</keyword>
<dbReference type="PANTHER" id="PTHR46584:SF1">
    <property type="entry name" value="HMG DOMAIN-CONTAINING PROTEIN 4"/>
    <property type="match status" value="1"/>
</dbReference>
<dbReference type="EnsemblMetazoa" id="SMAR006791-RA">
    <property type="protein sequence ID" value="SMAR006791-PA"/>
    <property type="gene ID" value="SMAR006791"/>
</dbReference>
<dbReference type="AlphaFoldDB" id="T1IZV4"/>
<dbReference type="InterPro" id="IPR009071">
    <property type="entry name" value="HMG_box_dom"/>
</dbReference>
<protein>
    <recommendedName>
        <fullName evidence="2">HMG box domain-containing protein</fullName>
    </recommendedName>
</protein>
<dbReference type="InterPro" id="IPR042477">
    <property type="entry name" value="HMGXB4"/>
</dbReference>
<dbReference type="HOGENOM" id="CLU_974253_0_0_1"/>
<keyword evidence="1" id="KW-0238">DNA-binding</keyword>
<dbReference type="SUPFAM" id="SSF47095">
    <property type="entry name" value="HMG-box"/>
    <property type="match status" value="1"/>
</dbReference>
<accession>T1IZV4</accession>